<proteinExistence type="predicted"/>
<reference evidence="1" key="1">
    <citation type="journal article" date="2020" name="Stud. Mycol.">
        <title>101 Dothideomycetes genomes: a test case for predicting lifestyles and emergence of pathogens.</title>
        <authorList>
            <person name="Haridas S."/>
            <person name="Albert R."/>
            <person name="Binder M."/>
            <person name="Bloem J."/>
            <person name="Labutti K."/>
            <person name="Salamov A."/>
            <person name="Andreopoulos B."/>
            <person name="Baker S."/>
            <person name="Barry K."/>
            <person name="Bills G."/>
            <person name="Bluhm B."/>
            <person name="Cannon C."/>
            <person name="Castanera R."/>
            <person name="Culley D."/>
            <person name="Daum C."/>
            <person name="Ezra D."/>
            <person name="Gonzalez J."/>
            <person name="Henrissat B."/>
            <person name="Kuo A."/>
            <person name="Liang C."/>
            <person name="Lipzen A."/>
            <person name="Lutzoni F."/>
            <person name="Magnuson J."/>
            <person name="Mondo S."/>
            <person name="Nolan M."/>
            <person name="Ohm R."/>
            <person name="Pangilinan J."/>
            <person name="Park H.-J."/>
            <person name="Ramirez L."/>
            <person name="Alfaro M."/>
            <person name="Sun H."/>
            <person name="Tritt A."/>
            <person name="Yoshinaga Y."/>
            <person name="Zwiers L.-H."/>
            <person name="Turgeon B."/>
            <person name="Goodwin S."/>
            <person name="Spatafora J."/>
            <person name="Crous P."/>
            <person name="Grigoriev I."/>
        </authorList>
    </citation>
    <scope>NUCLEOTIDE SEQUENCE</scope>
    <source>
        <strain evidence="1">CBS 122681</strain>
    </source>
</reference>
<organism evidence="1 2">
    <name type="scientific">Lophiostoma macrostomum CBS 122681</name>
    <dbReference type="NCBI Taxonomy" id="1314788"/>
    <lineage>
        <taxon>Eukaryota</taxon>
        <taxon>Fungi</taxon>
        <taxon>Dikarya</taxon>
        <taxon>Ascomycota</taxon>
        <taxon>Pezizomycotina</taxon>
        <taxon>Dothideomycetes</taxon>
        <taxon>Pleosporomycetidae</taxon>
        <taxon>Pleosporales</taxon>
        <taxon>Lophiostomataceae</taxon>
        <taxon>Lophiostoma</taxon>
    </lineage>
</organism>
<dbReference type="EMBL" id="MU004385">
    <property type="protein sequence ID" value="KAF2653238.1"/>
    <property type="molecule type" value="Genomic_DNA"/>
</dbReference>
<dbReference type="Proteomes" id="UP000799324">
    <property type="component" value="Unassembled WGS sequence"/>
</dbReference>
<evidence type="ECO:0000313" key="2">
    <source>
        <dbReference type="Proteomes" id="UP000799324"/>
    </source>
</evidence>
<keyword evidence="2" id="KW-1185">Reference proteome</keyword>
<sequence length="191" mass="22308">MATTPDEAFLDSIFLNKTIAKYYAKHINEEFKKHIETKLGITRGTLADSNMEPLRSEIEELLIREIVGAYGCGYMAALNECKGMIELQEYDHWEHELPKDFVKKFMNTRERHETMLNEATASLRKREPFEAVEIDKVYMDRWWMRMAQDFDTEAEEGEGDDVEVAKNSYKLQARGLAVELQFKRIAISTRN</sequence>
<dbReference type="AlphaFoldDB" id="A0A6A6T364"/>
<protein>
    <submittedName>
        <fullName evidence="1">Uncharacterized protein</fullName>
    </submittedName>
</protein>
<accession>A0A6A6T364</accession>
<name>A0A6A6T364_9PLEO</name>
<gene>
    <name evidence="1" type="ORF">K491DRAFT_680730</name>
</gene>
<evidence type="ECO:0000313" key="1">
    <source>
        <dbReference type="EMBL" id="KAF2653238.1"/>
    </source>
</evidence>